<feature type="transmembrane region" description="Helical" evidence="2">
    <location>
        <begin position="5"/>
        <end position="23"/>
    </location>
</feature>
<keyword evidence="5" id="KW-1185">Reference proteome</keyword>
<name>A0A923N401_9FLAO</name>
<evidence type="ECO:0000313" key="5">
    <source>
        <dbReference type="Proteomes" id="UP000641454"/>
    </source>
</evidence>
<dbReference type="PANTHER" id="PTHR35936">
    <property type="entry name" value="MEMBRANE-BOUND LYTIC MUREIN TRANSGLYCOSYLASE F"/>
    <property type="match status" value="1"/>
</dbReference>
<keyword evidence="2" id="KW-0812">Transmembrane</keyword>
<protein>
    <submittedName>
        <fullName evidence="4">Ectoine/hydroxyectoine ABC transporter substrate-binding protein EhuB</fullName>
    </submittedName>
</protein>
<dbReference type="Pfam" id="PF00497">
    <property type="entry name" value="SBP_bac_3"/>
    <property type="match status" value="1"/>
</dbReference>
<accession>A0A923N401</accession>
<dbReference type="RefSeq" id="WP_187020466.1">
    <property type="nucleotide sequence ID" value="NZ_JACRUK010000048.1"/>
</dbReference>
<keyword evidence="2" id="KW-0472">Membrane</keyword>
<evidence type="ECO:0000313" key="4">
    <source>
        <dbReference type="EMBL" id="MBC5845630.1"/>
    </source>
</evidence>
<evidence type="ECO:0000259" key="3">
    <source>
        <dbReference type="SMART" id="SM00062"/>
    </source>
</evidence>
<dbReference type="InterPro" id="IPR014337">
    <property type="entry name" value="Ectoine_EhuB"/>
</dbReference>
<reference evidence="4 5" key="1">
    <citation type="submission" date="2020-08" db="EMBL/GenBank/DDBJ databases">
        <title>Description of novel Flavobacterium F-392 isolate.</title>
        <authorList>
            <person name="Saticioglu I.B."/>
            <person name="Duman M."/>
            <person name="Altun S."/>
        </authorList>
    </citation>
    <scope>NUCLEOTIDE SEQUENCE [LARGE SCALE GENOMIC DNA]</scope>
    <source>
        <strain evidence="4 5">F-392</strain>
    </source>
</reference>
<dbReference type="SUPFAM" id="SSF53850">
    <property type="entry name" value="Periplasmic binding protein-like II"/>
    <property type="match status" value="1"/>
</dbReference>
<dbReference type="Gene3D" id="3.40.190.10">
    <property type="entry name" value="Periplasmic binding protein-like II"/>
    <property type="match status" value="2"/>
</dbReference>
<dbReference type="Proteomes" id="UP000641454">
    <property type="component" value="Unassembled WGS sequence"/>
</dbReference>
<organism evidence="4 5">
    <name type="scientific">Flavobacterium muglaense</name>
    <dbReference type="NCBI Taxonomy" id="2764716"/>
    <lineage>
        <taxon>Bacteria</taxon>
        <taxon>Pseudomonadati</taxon>
        <taxon>Bacteroidota</taxon>
        <taxon>Flavobacteriia</taxon>
        <taxon>Flavobacteriales</taxon>
        <taxon>Flavobacteriaceae</taxon>
        <taxon>Flavobacterium</taxon>
    </lineage>
</organism>
<proteinExistence type="predicted"/>
<dbReference type="InterPro" id="IPR001638">
    <property type="entry name" value="Solute-binding_3/MltF_N"/>
</dbReference>
<dbReference type="AlphaFoldDB" id="A0A923N401"/>
<evidence type="ECO:0000256" key="1">
    <source>
        <dbReference type="ARBA" id="ARBA00022729"/>
    </source>
</evidence>
<feature type="domain" description="Solute-binding protein family 3/N-terminal" evidence="3">
    <location>
        <begin position="36"/>
        <end position="270"/>
    </location>
</feature>
<dbReference type="GO" id="GO:0033294">
    <property type="term" value="F:ectoine binding"/>
    <property type="evidence" value="ECO:0007669"/>
    <property type="project" value="InterPro"/>
</dbReference>
<dbReference type="GO" id="GO:0051470">
    <property type="term" value="P:ectoine transmembrane transport"/>
    <property type="evidence" value="ECO:0007669"/>
    <property type="project" value="InterPro"/>
</dbReference>
<dbReference type="SMART" id="SM00062">
    <property type="entry name" value="PBPb"/>
    <property type="match status" value="1"/>
</dbReference>
<gene>
    <name evidence="4" type="primary">ehuB</name>
    <name evidence="4" type="ORF">H8R25_14450</name>
</gene>
<keyword evidence="2" id="KW-1133">Transmembrane helix</keyword>
<dbReference type="NCBIfam" id="TIGR02995">
    <property type="entry name" value="ectoine_ehuB"/>
    <property type="match status" value="1"/>
</dbReference>
<sequence>MKKTIAAIIVILIVVSVVVIYQFKDNSLTKLQEANTIRIGYSIEAPFSFVEPDGSITGLATMEARVITKRLGIKNIQWRLVEFGSLISELEADKIDVIAAGMYITKERAQRVRFSDPTFHVKLGLAVAKGNPKKLCSYEQLLATKELKIAVLAGSIEETLLVKIGFTPDRLISVPDVKSGKIAVATCMADALAVALPTLRWMISNDETNLIEIAKNFKQPELAIKEKQGYGAFQFRKKDKQLQDAWNEELKTFIGSTEQLEIYNRFGFSKEELPNEMTTEMILNQDQN</sequence>
<dbReference type="EMBL" id="JACRUL010000046">
    <property type="protein sequence ID" value="MBC5845630.1"/>
    <property type="molecule type" value="Genomic_DNA"/>
</dbReference>
<dbReference type="PANTHER" id="PTHR35936:SF17">
    <property type="entry name" value="ARGININE-BINDING EXTRACELLULAR PROTEIN ARTP"/>
    <property type="match status" value="1"/>
</dbReference>
<evidence type="ECO:0000256" key="2">
    <source>
        <dbReference type="SAM" id="Phobius"/>
    </source>
</evidence>
<keyword evidence="1" id="KW-0732">Signal</keyword>
<comment type="caution">
    <text evidence="4">The sequence shown here is derived from an EMBL/GenBank/DDBJ whole genome shotgun (WGS) entry which is preliminary data.</text>
</comment>